<dbReference type="SMART" id="SM00388">
    <property type="entry name" value="HisKA"/>
    <property type="match status" value="1"/>
</dbReference>
<keyword evidence="4" id="KW-0597">Phosphoprotein</keyword>
<proteinExistence type="predicted"/>
<keyword evidence="7 15" id="KW-0418">Kinase</keyword>
<dbReference type="RefSeq" id="WP_077813211.1">
    <property type="nucleotide sequence ID" value="NZ_CP014692.1"/>
</dbReference>
<keyword evidence="8 12" id="KW-1133">Transmembrane helix</keyword>
<dbReference type="SUPFAM" id="SSF47384">
    <property type="entry name" value="Homodimeric domain of signal transducing histidine kinase"/>
    <property type="match status" value="1"/>
</dbReference>
<comment type="catalytic activity">
    <reaction evidence="1">
        <text>ATP + protein L-histidine = ADP + protein N-phospho-L-histidine.</text>
        <dbReference type="EC" id="2.7.13.3"/>
    </reaction>
</comment>
<dbReference type="EC" id="2.7.13.3" evidence="3"/>
<dbReference type="STRING" id="435.A0U92_10640"/>
<dbReference type="SUPFAM" id="SSF55874">
    <property type="entry name" value="ATPase domain of HSP90 chaperone/DNA topoisomerase II/histidine kinase"/>
    <property type="match status" value="1"/>
</dbReference>
<feature type="compositionally biased region" description="Basic and acidic residues" evidence="11">
    <location>
        <begin position="496"/>
        <end position="519"/>
    </location>
</feature>
<evidence type="ECO:0000256" key="8">
    <source>
        <dbReference type="ARBA" id="ARBA00022989"/>
    </source>
</evidence>
<dbReference type="InterPro" id="IPR003661">
    <property type="entry name" value="HisK_dim/P_dom"/>
</dbReference>
<dbReference type="PRINTS" id="PR00344">
    <property type="entry name" value="BCTRLSENSOR"/>
</dbReference>
<dbReference type="OrthoDB" id="9815202at2"/>
<evidence type="ECO:0000256" key="9">
    <source>
        <dbReference type="ARBA" id="ARBA00023012"/>
    </source>
</evidence>
<evidence type="ECO:0000256" key="1">
    <source>
        <dbReference type="ARBA" id="ARBA00000085"/>
    </source>
</evidence>
<accession>A0A1U9KH78</accession>
<name>A0A1U9KH78_ACEAC</name>
<comment type="subcellular location">
    <subcellularLocation>
        <location evidence="2">Membrane</location>
    </subcellularLocation>
</comment>
<evidence type="ECO:0000256" key="7">
    <source>
        <dbReference type="ARBA" id="ARBA00022777"/>
    </source>
</evidence>
<dbReference type="Proteomes" id="UP000188937">
    <property type="component" value="Chromosome"/>
</dbReference>
<dbReference type="KEGG" id="aace:A0U92_10640"/>
<dbReference type="InterPro" id="IPR036890">
    <property type="entry name" value="HATPase_C_sf"/>
</dbReference>
<reference evidence="15 16" key="1">
    <citation type="submission" date="2016-03" db="EMBL/GenBank/DDBJ databases">
        <title>Acetic acid bacteria sequencing.</title>
        <authorList>
            <person name="Brandt J."/>
            <person name="Jakob F."/>
            <person name="Vogel R.F."/>
        </authorList>
    </citation>
    <scope>NUCLEOTIDE SEQUENCE [LARGE SCALE GENOMIC DNA]</scope>
    <source>
        <strain evidence="15 16">TMW2.1153</strain>
    </source>
</reference>
<evidence type="ECO:0000256" key="5">
    <source>
        <dbReference type="ARBA" id="ARBA00022679"/>
    </source>
</evidence>
<dbReference type="CDD" id="cd00075">
    <property type="entry name" value="HATPase"/>
    <property type="match status" value="1"/>
</dbReference>
<dbReference type="GO" id="GO:0000155">
    <property type="term" value="F:phosphorelay sensor kinase activity"/>
    <property type="evidence" value="ECO:0007669"/>
    <property type="project" value="InterPro"/>
</dbReference>
<dbReference type="eggNOG" id="COG2972">
    <property type="taxonomic scope" value="Bacteria"/>
</dbReference>
<dbReference type="eggNOG" id="COG2205">
    <property type="taxonomic scope" value="Bacteria"/>
</dbReference>
<evidence type="ECO:0000256" key="6">
    <source>
        <dbReference type="ARBA" id="ARBA00022692"/>
    </source>
</evidence>
<dbReference type="Gene3D" id="3.30.565.10">
    <property type="entry name" value="Histidine kinase-like ATPase, C-terminal domain"/>
    <property type="match status" value="1"/>
</dbReference>
<evidence type="ECO:0000259" key="14">
    <source>
        <dbReference type="PROSITE" id="PS50885"/>
    </source>
</evidence>
<dbReference type="InterPro" id="IPR050428">
    <property type="entry name" value="TCS_sensor_his_kinase"/>
</dbReference>
<evidence type="ECO:0000256" key="2">
    <source>
        <dbReference type="ARBA" id="ARBA00004370"/>
    </source>
</evidence>
<dbReference type="InterPro" id="IPR003660">
    <property type="entry name" value="HAMP_dom"/>
</dbReference>
<organism evidence="15 16">
    <name type="scientific">Acetobacter aceti</name>
    <dbReference type="NCBI Taxonomy" id="435"/>
    <lineage>
        <taxon>Bacteria</taxon>
        <taxon>Pseudomonadati</taxon>
        <taxon>Pseudomonadota</taxon>
        <taxon>Alphaproteobacteria</taxon>
        <taxon>Acetobacterales</taxon>
        <taxon>Acetobacteraceae</taxon>
        <taxon>Acetobacter</taxon>
        <taxon>Acetobacter subgen. Acetobacter</taxon>
    </lineage>
</organism>
<evidence type="ECO:0000256" key="11">
    <source>
        <dbReference type="SAM" id="MobiDB-lite"/>
    </source>
</evidence>
<dbReference type="PANTHER" id="PTHR45436:SF8">
    <property type="entry name" value="HISTIDINE KINASE"/>
    <property type="match status" value="1"/>
</dbReference>
<dbReference type="PANTHER" id="PTHR45436">
    <property type="entry name" value="SENSOR HISTIDINE KINASE YKOH"/>
    <property type="match status" value="1"/>
</dbReference>
<dbReference type="CDD" id="cd06225">
    <property type="entry name" value="HAMP"/>
    <property type="match status" value="1"/>
</dbReference>
<feature type="domain" description="HAMP" evidence="14">
    <location>
        <begin position="217"/>
        <end position="264"/>
    </location>
</feature>
<sequence length="525" mass="57804">MTPPISPEPAEQAVPARQRGFRLSRLSLKALRYHIGGLRSAGVRFALGYAVLFWVSAGLFLSVIWWGTASLLQRQVEASVAADARALSERWSDGGLSALALTIEDRLEDNVDDDALYLLVGPHGERIAGNLPSWPEPVAMSNVWYQLTIKRAGIRGVAEVQSFDLPKNYRLLVGRDVRGRSTLRHLLTDTLFWAWGIITVLTFIGAFFVRSMFRRMISSIARTTSAIAHGDMDRRVPLSGRGDEIDEVAEAINEMLDRIKRLMDGVKQVSNAIAHDLRTPITRARAQLEYAALHARDENSLRSAIEEGVSDLDNITAVFEALLRIAQIEAGSRRSAFASFDLMPVLSDIVELYEPLADDQGSRIMLRAPEHLQFYGDRSMIQQAVSNLIDNAIKFSPHNGTITVAVATGFNPVPADRAGGRIVTLEVSDQGPGMTAADMERASERFFRADAARNTPGSGLGLSLVQAIVHLHGGILQFQSRSPGLCVRMYLPLPEDDGKKQGTDMTEDSHTYHPQDRPDLLVSQS</sequence>
<keyword evidence="16" id="KW-1185">Reference proteome</keyword>
<evidence type="ECO:0000256" key="3">
    <source>
        <dbReference type="ARBA" id="ARBA00012438"/>
    </source>
</evidence>
<dbReference type="PROSITE" id="PS50109">
    <property type="entry name" value="HIS_KIN"/>
    <property type="match status" value="1"/>
</dbReference>
<dbReference type="Gene3D" id="1.10.287.130">
    <property type="match status" value="1"/>
</dbReference>
<dbReference type="AlphaFoldDB" id="A0A1U9KH78"/>
<dbReference type="Pfam" id="PF00672">
    <property type="entry name" value="HAMP"/>
    <property type="match status" value="1"/>
</dbReference>
<evidence type="ECO:0000256" key="4">
    <source>
        <dbReference type="ARBA" id="ARBA00022553"/>
    </source>
</evidence>
<evidence type="ECO:0000313" key="15">
    <source>
        <dbReference type="EMBL" id="AQS85165.1"/>
    </source>
</evidence>
<feature type="transmembrane region" description="Helical" evidence="12">
    <location>
        <begin position="192"/>
        <end position="213"/>
    </location>
</feature>
<keyword evidence="5" id="KW-0808">Transferase</keyword>
<gene>
    <name evidence="15" type="ORF">A0U92_10640</name>
</gene>
<dbReference type="Pfam" id="PF02518">
    <property type="entry name" value="HATPase_c"/>
    <property type="match status" value="1"/>
</dbReference>
<evidence type="ECO:0000259" key="13">
    <source>
        <dbReference type="PROSITE" id="PS50109"/>
    </source>
</evidence>
<dbReference type="SUPFAM" id="SSF158472">
    <property type="entry name" value="HAMP domain-like"/>
    <property type="match status" value="1"/>
</dbReference>
<dbReference type="Gene3D" id="6.10.340.10">
    <property type="match status" value="1"/>
</dbReference>
<dbReference type="GO" id="GO:0005886">
    <property type="term" value="C:plasma membrane"/>
    <property type="evidence" value="ECO:0007669"/>
    <property type="project" value="TreeGrafter"/>
</dbReference>
<evidence type="ECO:0000256" key="10">
    <source>
        <dbReference type="ARBA" id="ARBA00023136"/>
    </source>
</evidence>
<evidence type="ECO:0000256" key="12">
    <source>
        <dbReference type="SAM" id="Phobius"/>
    </source>
</evidence>
<feature type="region of interest" description="Disordered" evidence="11">
    <location>
        <begin position="496"/>
        <end position="525"/>
    </location>
</feature>
<dbReference type="CDD" id="cd00082">
    <property type="entry name" value="HisKA"/>
    <property type="match status" value="1"/>
</dbReference>
<keyword evidence="10 12" id="KW-0472">Membrane</keyword>
<dbReference type="SMART" id="SM00304">
    <property type="entry name" value="HAMP"/>
    <property type="match status" value="1"/>
</dbReference>
<dbReference type="SMART" id="SM00387">
    <property type="entry name" value="HATPase_c"/>
    <property type="match status" value="1"/>
</dbReference>
<evidence type="ECO:0000313" key="16">
    <source>
        <dbReference type="Proteomes" id="UP000188937"/>
    </source>
</evidence>
<dbReference type="PROSITE" id="PS50885">
    <property type="entry name" value="HAMP"/>
    <property type="match status" value="1"/>
</dbReference>
<dbReference type="InterPro" id="IPR036097">
    <property type="entry name" value="HisK_dim/P_sf"/>
</dbReference>
<keyword evidence="9" id="KW-0902">Two-component regulatory system</keyword>
<dbReference type="InterPro" id="IPR005467">
    <property type="entry name" value="His_kinase_dom"/>
</dbReference>
<keyword evidence="6 12" id="KW-0812">Transmembrane</keyword>
<protein>
    <recommendedName>
        <fullName evidence="3">histidine kinase</fullName>
        <ecNumber evidence="3">2.7.13.3</ecNumber>
    </recommendedName>
</protein>
<feature type="transmembrane region" description="Helical" evidence="12">
    <location>
        <begin position="46"/>
        <end position="66"/>
    </location>
</feature>
<dbReference type="EMBL" id="CP014692">
    <property type="protein sequence ID" value="AQS85165.1"/>
    <property type="molecule type" value="Genomic_DNA"/>
</dbReference>
<dbReference type="InterPro" id="IPR004358">
    <property type="entry name" value="Sig_transdc_His_kin-like_C"/>
</dbReference>
<feature type="domain" description="Histidine kinase" evidence="13">
    <location>
        <begin position="272"/>
        <end position="495"/>
    </location>
</feature>
<dbReference type="InterPro" id="IPR003594">
    <property type="entry name" value="HATPase_dom"/>
</dbReference>